<dbReference type="OrthoDB" id="3254696at2759"/>
<dbReference type="InterPro" id="IPR052925">
    <property type="entry name" value="Phage_Integrase-like_Recomb"/>
</dbReference>
<evidence type="ECO:0000313" key="2">
    <source>
        <dbReference type="EMBL" id="EFP81839.1"/>
    </source>
</evidence>
<dbReference type="PANTHER" id="PTHR34605">
    <property type="entry name" value="PHAGE_INTEGRASE DOMAIN-CONTAINING PROTEIN"/>
    <property type="match status" value="1"/>
</dbReference>
<dbReference type="InterPro" id="IPR011010">
    <property type="entry name" value="DNA_brk_join_enz"/>
</dbReference>
<protein>
    <recommendedName>
        <fullName evidence="4">Tyr recombinase domain-containing protein</fullName>
    </recommendedName>
</protein>
<dbReference type="VEuPathDB" id="FungiDB:PGTG_08088"/>
<sequence length="293" mass="32612">MLEEFCIWAGRNAVSSNAGKISSLSLRKYVAGLKAWHVYHNAVFPTRNKTRVDLILKASSREDEAATKKPPKVPIMFWHMSHLWLSLTKGDDFDKALQDMVIVAFWGLARLAELTYSTETGDVSFVDLLLTSDVTLGADTLFGETVTLMLRNAKTGLPGEPQLITLAKQRHILCPVLAIKQRLSSAEGARTSLFGYGAVYHRRHLTRKQAVARLETVLENGGYAGLMGHSFRVGGASFCAAFGMSISDICLLGRWKSDSYKLYLRDYSSDDLKKTKALALRGERKTQFLSKCR</sequence>
<dbReference type="EMBL" id="DS178280">
    <property type="protein sequence ID" value="EFP81839.1"/>
    <property type="molecule type" value="Genomic_DNA"/>
</dbReference>
<dbReference type="InterPro" id="IPR013762">
    <property type="entry name" value="Integrase-like_cat_sf"/>
</dbReference>
<evidence type="ECO:0008006" key="4">
    <source>
        <dbReference type="Google" id="ProtNLM"/>
    </source>
</evidence>
<dbReference type="InParanoid" id="E3KC72"/>
<dbReference type="HOGENOM" id="CLU_003292_5_0_1"/>
<gene>
    <name evidence="2" type="ORF">PGTG_08088</name>
</gene>
<evidence type="ECO:0000313" key="3">
    <source>
        <dbReference type="Proteomes" id="UP000008783"/>
    </source>
</evidence>
<dbReference type="Proteomes" id="UP000008783">
    <property type="component" value="Unassembled WGS sequence"/>
</dbReference>
<dbReference type="GO" id="GO:0003677">
    <property type="term" value="F:DNA binding"/>
    <property type="evidence" value="ECO:0007669"/>
    <property type="project" value="InterPro"/>
</dbReference>
<keyword evidence="3" id="KW-1185">Reference proteome</keyword>
<dbReference type="RefSeq" id="XP_003326258.1">
    <property type="nucleotide sequence ID" value="XM_003326210.1"/>
</dbReference>
<dbReference type="AlphaFoldDB" id="E3KC72"/>
<accession>E3KC72</accession>
<dbReference type="eggNOG" id="ENOG502S1WT">
    <property type="taxonomic scope" value="Eukaryota"/>
</dbReference>
<reference key="1">
    <citation type="submission" date="2007-01" db="EMBL/GenBank/DDBJ databases">
        <title>The Genome Sequence of Puccinia graminis f. sp. tritici Strain CRL 75-36-700-3.</title>
        <authorList>
            <consortium name="The Broad Institute Genome Sequencing Platform"/>
            <person name="Birren B."/>
            <person name="Lander E."/>
            <person name="Galagan J."/>
            <person name="Nusbaum C."/>
            <person name="Devon K."/>
            <person name="Cuomo C."/>
            <person name="Jaffe D."/>
            <person name="Butler J."/>
            <person name="Alvarez P."/>
            <person name="Gnerre S."/>
            <person name="Grabherr M."/>
            <person name="Mauceli E."/>
            <person name="Brockman W."/>
            <person name="Young S."/>
            <person name="LaButti K."/>
            <person name="Sykes S."/>
            <person name="DeCaprio D."/>
            <person name="Crawford M."/>
            <person name="Koehrsen M."/>
            <person name="Engels R."/>
            <person name="Montgomery P."/>
            <person name="Pearson M."/>
            <person name="Howarth C."/>
            <person name="Larson L."/>
            <person name="White J."/>
            <person name="Zeng Q."/>
            <person name="Kodira C."/>
            <person name="Yandava C."/>
            <person name="Alvarado L."/>
            <person name="O'Leary S."/>
            <person name="Szabo L."/>
            <person name="Dean R."/>
            <person name="Schein J."/>
        </authorList>
    </citation>
    <scope>NUCLEOTIDE SEQUENCE</scope>
    <source>
        <strain>CRL 75-36-700-3</strain>
    </source>
</reference>
<dbReference type="SUPFAM" id="SSF56349">
    <property type="entry name" value="DNA breaking-rejoining enzymes"/>
    <property type="match status" value="1"/>
</dbReference>
<dbReference type="Gene3D" id="1.10.443.10">
    <property type="entry name" value="Intergrase catalytic core"/>
    <property type="match status" value="1"/>
</dbReference>
<dbReference type="GO" id="GO:0015074">
    <property type="term" value="P:DNA integration"/>
    <property type="evidence" value="ECO:0007669"/>
    <property type="project" value="InterPro"/>
</dbReference>
<proteinExistence type="predicted"/>
<dbReference type="PANTHER" id="PTHR34605:SF3">
    <property type="entry name" value="P CELL-TYPE AGGLUTINATION PROTEIN MAP4-LIKE-RELATED"/>
    <property type="match status" value="1"/>
</dbReference>
<dbReference type="GeneID" id="10533875"/>
<dbReference type="GO" id="GO:0006310">
    <property type="term" value="P:DNA recombination"/>
    <property type="evidence" value="ECO:0007669"/>
    <property type="project" value="UniProtKB-KW"/>
</dbReference>
<keyword evidence="1" id="KW-0233">DNA recombination</keyword>
<dbReference type="OMA" id="SACYTRY"/>
<organism evidence="2 3">
    <name type="scientific">Puccinia graminis f. sp. tritici (strain CRL 75-36-700-3 / race SCCL)</name>
    <name type="common">Black stem rust fungus</name>
    <dbReference type="NCBI Taxonomy" id="418459"/>
    <lineage>
        <taxon>Eukaryota</taxon>
        <taxon>Fungi</taxon>
        <taxon>Dikarya</taxon>
        <taxon>Basidiomycota</taxon>
        <taxon>Pucciniomycotina</taxon>
        <taxon>Pucciniomycetes</taxon>
        <taxon>Pucciniales</taxon>
        <taxon>Pucciniaceae</taxon>
        <taxon>Puccinia</taxon>
    </lineage>
</organism>
<evidence type="ECO:0000256" key="1">
    <source>
        <dbReference type="ARBA" id="ARBA00023172"/>
    </source>
</evidence>
<name>E3KC72_PUCGT</name>
<dbReference type="KEGG" id="pgr:PGTG_08088"/>
<reference evidence="3" key="2">
    <citation type="journal article" date="2011" name="Proc. Natl. Acad. Sci. U.S.A.">
        <title>Obligate biotrophy features unraveled by the genomic analysis of rust fungi.</title>
        <authorList>
            <person name="Duplessis S."/>
            <person name="Cuomo C.A."/>
            <person name="Lin Y.-C."/>
            <person name="Aerts A."/>
            <person name="Tisserant E."/>
            <person name="Veneault-Fourrey C."/>
            <person name="Joly D.L."/>
            <person name="Hacquard S."/>
            <person name="Amselem J."/>
            <person name="Cantarel B.L."/>
            <person name="Chiu R."/>
            <person name="Coutinho P.M."/>
            <person name="Feau N."/>
            <person name="Field M."/>
            <person name="Frey P."/>
            <person name="Gelhaye E."/>
            <person name="Goldberg J."/>
            <person name="Grabherr M.G."/>
            <person name="Kodira C.D."/>
            <person name="Kohler A."/>
            <person name="Kuees U."/>
            <person name="Lindquist E.A."/>
            <person name="Lucas S.M."/>
            <person name="Mago R."/>
            <person name="Mauceli E."/>
            <person name="Morin E."/>
            <person name="Murat C."/>
            <person name="Pangilinan J.L."/>
            <person name="Park R."/>
            <person name="Pearson M."/>
            <person name="Quesneville H."/>
            <person name="Rouhier N."/>
            <person name="Sakthikumar S."/>
            <person name="Salamov A.A."/>
            <person name="Schmutz J."/>
            <person name="Selles B."/>
            <person name="Shapiro H."/>
            <person name="Tanguay P."/>
            <person name="Tuskan G.A."/>
            <person name="Henrissat B."/>
            <person name="Van de Peer Y."/>
            <person name="Rouze P."/>
            <person name="Ellis J.G."/>
            <person name="Dodds P.N."/>
            <person name="Schein J.E."/>
            <person name="Zhong S."/>
            <person name="Hamelin R.C."/>
            <person name="Grigoriev I.V."/>
            <person name="Szabo L.J."/>
            <person name="Martin F."/>
        </authorList>
    </citation>
    <scope>NUCLEOTIDE SEQUENCE [LARGE SCALE GENOMIC DNA]</scope>
    <source>
        <strain evidence="3">CRL 75-36-700-3 / race SCCL</strain>
    </source>
</reference>